<dbReference type="SUPFAM" id="SSF50129">
    <property type="entry name" value="GroES-like"/>
    <property type="match status" value="1"/>
</dbReference>
<keyword evidence="11" id="KW-1185">Reference proteome</keyword>
<keyword evidence="3 8" id="KW-0479">Metal-binding</keyword>
<evidence type="ECO:0000256" key="2">
    <source>
        <dbReference type="ARBA" id="ARBA00008072"/>
    </source>
</evidence>
<accession>A0A6L6ILY6</accession>
<evidence type="ECO:0000256" key="7">
    <source>
        <dbReference type="ARBA" id="ARBA00024074"/>
    </source>
</evidence>
<keyword evidence="6" id="KW-0560">Oxidoreductase</keyword>
<dbReference type="InterPro" id="IPR036291">
    <property type="entry name" value="NAD(P)-bd_dom_sf"/>
</dbReference>
<dbReference type="Pfam" id="PF00107">
    <property type="entry name" value="ADH_zinc_N"/>
    <property type="match status" value="1"/>
</dbReference>
<reference evidence="10 11" key="1">
    <citation type="submission" date="2019-11" db="EMBL/GenBank/DDBJ databases">
        <title>Escherichia alba sp. nov. isolated from the gut of plastic-eating superworms Zophobas atratus.</title>
        <authorList>
            <person name="Yang Y."/>
        </authorList>
    </citation>
    <scope>NUCLEOTIDE SEQUENCE [LARGE SCALE GENOMIC DNA]</scope>
    <source>
        <strain evidence="11">BIT-B35</strain>
    </source>
</reference>
<comment type="caution">
    <text evidence="10">The sequence shown here is derived from an EMBL/GenBank/DDBJ whole genome shotgun (WGS) entry which is preliminary data.</text>
</comment>
<dbReference type="InterPro" id="IPR013149">
    <property type="entry name" value="ADH-like_C"/>
</dbReference>
<dbReference type="Proteomes" id="UP000477739">
    <property type="component" value="Unassembled WGS sequence"/>
</dbReference>
<dbReference type="GO" id="GO:0008270">
    <property type="term" value="F:zinc ion binding"/>
    <property type="evidence" value="ECO:0007669"/>
    <property type="project" value="InterPro"/>
</dbReference>
<dbReference type="InterPro" id="IPR002328">
    <property type="entry name" value="ADH_Zn_CS"/>
</dbReference>
<dbReference type="PANTHER" id="PTHR42683">
    <property type="entry name" value="ALDEHYDE REDUCTASE"/>
    <property type="match status" value="1"/>
</dbReference>
<dbReference type="Gene3D" id="3.40.50.720">
    <property type="entry name" value="NAD(P)-binding Rossmann-like Domain"/>
    <property type="match status" value="1"/>
</dbReference>
<organism evidence="10 11">
    <name type="scientific">Intestinirhabdus alba</name>
    <dbReference type="NCBI Taxonomy" id="2899544"/>
    <lineage>
        <taxon>Bacteria</taxon>
        <taxon>Pseudomonadati</taxon>
        <taxon>Pseudomonadota</taxon>
        <taxon>Gammaproteobacteria</taxon>
        <taxon>Enterobacterales</taxon>
        <taxon>Enterobacteriaceae</taxon>
        <taxon>Intestinirhabdus</taxon>
    </lineage>
</organism>
<evidence type="ECO:0000256" key="1">
    <source>
        <dbReference type="ARBA" id="ARBA00001947"/>
    </source>
</evidence>
<evidence type="ECO:0000256" key="8">
    <source>
        <dbReference type="RuleBase" id="RU361277"/>
    </source>
</evidence>
<dbReference type="InterPro" id="IPR020843">
    <property type="entry name" value="ER"/>
</dbReference>
<evidence type="ECO:0000259" key="9">
    <source>
        <dbReference type="SMART" id="SM00829"/>
    </source>
</evidence>
<dbReference type="InterPro" id="IPR013154">
    <property type="entry name" value="ADH-like_N"/>
</dbReference>
<dbReference type="Pfam" id="PF08240">
    <property type="entry name" value="ADH_N"/>
    <property type="match status" value="1"/>
</dbReference>
<protein>
    <recommendedName>
        <fullName evidence="7">alcohol dehydrogenase (NADP(+))</fullName>
        <ecNumber evidence="7">1.1.1.2</ecNumber>
    </recommendedName>
</protein>
<dbReference type="GO" id="GO:0008106">
    <property type="term" value="F:alcohol dehydrogenase (NADP+) activity"/>
    <property type="evidence" value="ECO:0007669"/>
    <property type="project" value="UniProtKB-EC"/>
</dbReference>
<dbReference type="EC" id="1.1.1.2" evidence="7"/>
<evidence type="ECO:0000256" key="4">
    <source>
        <dbReference type="ARBA" id="ARBA00022833"/>
    </source>
</evidence>
<dbReference type="InterPro" id="IPR047109">
    <property type="entry name" value="CAD-like"/>
</dbReference>
<dbReference type="AlphaFoldDB" id="A0A6L6ILY6"/>
<dbReference type="RefSeq" id="WP_155109377.1">
    <property type="nucleotide sequence ID" value="NZ_WMJZ01000025.1"/>
</dbReference>
<dbReference type="FunFam" id="3.90.180.10:FF:000018">
    <property type="entry name" value="NAD(P)-dependent alcohol dehydrogenase"/>
    <property type="match status" value="1"/>
</dbReference>
<comment type="cofactor">
    <cofactor evidence="1 8">
        <name>Zn(2+)</name>
        <dbReference type="ChEBI" id="CHEBI:29105"/>
    </cofactor>
</comment>
<keyword evidence="4 8" id="KW-0862">Zinc</keyword>
<proteinExistence type="inferred from homology"/>
<comment type="similarity">
    <text evidence="2 8">Belongs to the zinc-containing alcohol dehydrogenase family.</text>
</comment>
<dbReference type="InterPro" id="IPR011032">
    <property type="entry name" value="GroES-like_sf"/>
</dbReference>
<dbReference type="FunFam" id="3.40.50.720:FF:000022">
    <property type="entry name" value="Cinnamyl alcohol dehydrogenase"/>
    <property type="match status" value="1"/>
</dbReference>
<sequence length="339" mass="36551">MNMIKSYAAKEAGGELERYDYDAGELRPEDVEVQVEYCGICHSDLSMIDNEWGMSRYPLIAGHEVIGRIVALGSAAQDKGLKPGQRVGIGWTARSCGHCDACISGNHINCLEGAVPTILNNGGFAEKLRAGWQWIIPLPDNIDIESAGPLLCGGITVFKPLLMHHITATSRVGVIGIGGLGHIAIKLLHAMGCEVTAFSSNPAKEQEVRAMGADKVVNSRDPQALKALAGQFDLIVNTVNVDLDWQPWFEALAYGGNFHTVGAVMKPLPVPAFTLIAGDRSISGSATGTPFELRKLMKFAGRCGIAPTVELYPMSQINEAIRHVRDGKARYRVVLKADF</sequence>
<dbReference type="CDD" id="cd05283">
    <property type="entry name" value="CAD1"/>
    <property type="match status" value="1"/>
</dbReference>
<keyword evidence="5" id="KW-0521">NADP</keyword>
<evidence type="ECO:0000313" key="11">
    <source>
        <dbReference type="Proteomes" id="UP000477739"/>
    </source>
</evidence>
<evidence type="ECO:0000313" key="10">
    <source>
        <dbReference type="EMBL" id="MTH47852.1"/>
    </source>
</evidence>
<dbReference type="Gene3D" id="3.90.180.10">
    <property type="entry name" value="Medium-chain alcohol dehydrogenases, catalytic domain"/>
    <property type="match status" value="1"/>
</dbReference>
<name>A0A6L6ILY6_9ENTR</name>
<dbReference type="SUPFAM" id="SSF51735">
    <property type="entry name" value="NAD(P)-binding Rossmann-fold domains"/>
    <property type="match status" value="1"/>
</dbReference>
<dbReference type="SMART" id="SM00829">
    <property type="entry name" value="PKS_ER"/>
    <property type="match status" value="1"/>
</dbReference>
<evidence type="ECO:0000256" key="3">
    <source>
        <dbReference type="ARBA" id="ARBA00022723"/>
    </source>
</evidence>
<gene>
    <name evidence="10" type="ORF">GJV78_16585</name>
</gene>
<dbReference type="OrthoDB" id="9771084at2"/>
<dbReference type="PROSITE" id="PS00065">
    <property type="entry name" value="D_2_HYDROXYACID_DH_1"/>
    <property type="match status" value="1"/>
</dbReference>
<dbReference type="PROSITE" id="PS00059">
    <property type="entry name" value="ADH_ZINC"/>
    <property type="match status" value="1"/>
</dbReference>
<evidence type="ECO:0000256" key="5">
    <source>
        <dbReference type="ARBA" id="ARBA00022857"/>
    </source>
</evidence>
<evidence type="ECO:0000256" key="6">
    <source>
        <dbReference type="ARBA" id="ARBA00023002"/>
    </source>
</evidence>
<feature type="domain" description="Enoyl reductase (ER)" evidence="9">
    <location>
        <begin position="14"/>
        <end position="335"/>
    </location>
</feature>
<dbReference type="InterPro" id="IPR029752">
    <property type="entry name" value="D-isomer_DH_CS1"/>
</dbReference>
<dbReference type="EMBL" id="WMJZ01000025">
    <property type="protein sequence ID" value="MTH47852.1"/>
    <property type="molecule type" value="Genomic_DNA"/>
</dbReference>